<keyword evidence="1" id="KW-0547">Nucleotide-binding</keyword>
<dbReference type="InterPro" id="IPR050124">
    <property type="entry name" value="tRNA_CCA-adding_enzyme"/>
</dbReference>
<proteinExistence type="predicted"/>
<organism evidence="3 4">
    <name type="scientific">Romboutsia faecis</name>
    <dbReference type="NCBI Taxonomy" id="2764597"/>
    <lineage>
        <taxon>Bacteria</taxon>
        <taxon>Bacillati</taxon>
        <taxon>Bacillota</taxon>
        <taxon>Clostridia</taxon>
        <taxon>Peptostreptococcales</taxon>
        <taxon>Peptostreptococcaceae</taxon>
        <taxon>Romboutsia</taxon>
    </lineage>
</organism>
<evidence type="ECO:0000313" key="3">
    <source>
        <dbReference type="EMBL" id="MBC5997987.1"/>
    </source>
</evidence>
<sequence length="233" mass="27120">MELNKILINSLKCKDTSEEFKKLDNDKTLEQLIPKINEMKEVGECKYHVVNCFDHSINALKEFEDIIKDENFFPSHLKDRIWNYLNTNVDHGITKLDILKLGIFMHDIGKPDAKTTDENGRVHFKGHEKIGGDIVIALGRSLGLSQSVIDTLFKYVRYHMFLLVFYKKNDISQGKLFEIFDTLEDDTIGSMILGYADIVATRKLLNPNEEVGVIKTYMEFILTNYEFRYKRLK</sequence>
<dbReference type="Gene3D" id="1.10.3090.10">
    <property type="entry name" value="cca-adding enzyme, domain 2"/>
    <property type="match status" value="1"/>
</dbReference>
<dbReference type="SUPFAM" id="SSF109604">
    <property type="entry name" value="HD-domain/PDEase-like"/>
    <property type="match status" value="1"/>
</dbReference>
<feature type="domain" description="HD" evidence="2">
    <location>
        <begin position="93"/>
        <end position="181"/>
    </location>
</feature>
<dbReference type="PANTHER" id="PTHR47545:SF2">
    <property type="entry name" value="CC-ADDING TRNA NUCLEOTIDYLTRANSFERASE"/>
    <property type="match status" value="1"/>
</dbReference>
<dbReference type="InterPro" id="IPR006674">
    <property type="entry name" value="HD_domain"/>
</dbReference>
<evidence type="ECO:0000259" key="2">
    <source>
        <dbReference type="Pfam" id="PF01966"/>
    </source>
</evidence>
<evidence type="ECO:0000256" key="1">
    <source>
        <dbReference type="ARBA" id="ARBA00022741"/>
    </source>
</evidence>
<reference evidence="3 4" key="1">
    <citation type="submission" date="2020-08" db="EMBL/GenBank/DDBJ databases">
        <authorList>
            <person name="Liu C."/>
            <person name="Sun Q."/>
        </authorList>
    </citation>
    <scope>NUCLEOTIDE SEQUENCE [LARGE SCALE GENOMIC DNA]</scope>
    <source>
        <strain evidence="3 4">NSJ-18</strain>
    </source>
</reference>
<dbReference type="PANTHER" id="PTHR47545">
    <property type="entry name" value="MULTIFUNCTIONAL CCA PROTEIN"/>
    <property type="match status" value="1"/>
</dbReference>
<dbReference type="Proteomes" id="UP000609849">
    <property type="component" value="Unassembled WGS sequence"/>
</dbReference>
<comment type="caution">
    <text evidence="3">The sequence shown here is derived from an EMBL/GenBank/DDBJ whole genome shotgun (WGS) entry which is preliminary data.</text>
</comment>
<dbReference type="RefSeq" id="WP_153972671.1">
    <property type="nucleotide sequence ID" value="NZ_JACRWE010000009.1"/>
</dbReference>
<dbReference type="Pfam" id="PF01966">
    <property type="entry name" value="HD"/>
    <property type="match status" value="1"/>
</dbReference>
<gene>
    <name evidence="3" type="ORF">H8923_14595</name>
</gene>
<keyword evidence="4" id="KW-1185">Reference proteome</keyword>
<name>A0ABR7JT92_9FIRM</name>
<accession>A0ABR7JT92</accession>
<evidence type="ECO:0000313" key="4">
    <source>
        <dbReference type="Proteomes" id="UP000609849"/>
    </source>
</evidence>
<protein>
    <submittedName>
        <fullName evidence="3">HD domain-containing protein</fullName>
    </submittedName>
</protein>
<dbReference type="EMBL" id="JACRWE010000009">
    <property type="protein sequence ID" value="MBC5997987.1"/>
    <property type="molecule type" value="Genomic_DNA"/>
</dbReference>